<reference evidence="1" key="1">
    <citation type="submission" date="2011-10" db="EMBL/GenBank/DDBJ databases">
        <title>Provirophages and transpovirons: unique mobilome of giant viruses.</title>
        <authorList>
            <person name="Desnues C."/>
            <person name="LaScola B."/>
            <person name="Yutin N."/>
            <person name="Fournous G."/>
            <person name="Koonin E."/>
            <person name="Raoult D."/>
        </authorList>
    </citation>
    <scope>NUCLEOTIDE SEQUENCE</scope>
    <source>
        <strain evidence="1">Mv13-mv</strain>
    </source>
</reference>
<protein>
    <recommendedName>
        <fullName evidence="2">Ankyrin repeat protein</fullName>
    </recommendedName>
</protein>
<evidence type="ECO:0000313" key="1">
    <source>
        <dbReference type="EMBL" id="AEX63279.1"/>
    </source>
</evidence>
<accession>H2EFL4</accession>
<evidence type="ECO:0008006" key="2">
    <source>
        <dbReference type="Google" id="ProtNLM"/>
    </source>
</evidence>
<dbReference type="EMBL" id="JN885999">
    <property type="protein sequence ID" value="AEX63279.1"/>
    <property type="molecule type" value="Genomic_DNA"/>
</dbReference>
<sequence length="72" mass="8525">MVKYLIEIGFDISLCNEETYIDVLLNGNPEIEKYLMENGIDICSIKNNIYKNHIVFIQPSYYEYLKNLTKNK</sequence>
<name>H2EFL4_9VIRU</name>
<proteinExistence type="predicted"/>
<dbReference type="SUPFAM" id="SSF140860">
    <property type="entry name" value="Pseudo ankyrin repeat-like"/>
    <property type="match status" value="1"/>
</dbReference>
<organism evidence="1">
    <name type="scientific">Moumouvirus sp. 'Monve'</name>
    <dbReference type="NCBI Taxonomy" id="1128131"/>
    <lineage>
        <taxon>Viruses</taxon>
        <taxon>Varidnaviria</taxon>
        <taxon>Bamfordvirae</taxon>
        <taxon>Nucleocytoviricota</taxon>
        <taxon>Megaviricetes</taxon>
        <taxon>Imitervirales</taxon>
        <taxon>Mimiviridae</taxon>
        <taxon>Megamimivirinae</taxon>
        <taxon>Moumouvirus</taxon>
    </lineage>
</organism>
<gene>
    <name evidence="1" type="ORF">mv_R1077</name>
</gene>